<dbReference type="Proteomes" id="UP001381693">
    <property type="component" value="Unassembled WGS sequence"/>
</dbReference>
<proteinExistence type="predicted"/>
<feature type="compositionally biased region" description="Basic and acidic residues" evidence="1">
    <location>
        <begin position="15"/>
        <end position="29"/>
    </location>
</feature>
<evidence type="ECO:0000313" key="3">
    <source>
        <dbReference type="Proteomes" id="UP001381693"/>
    </source>
</evidence>
<name>A0AAN8X812_HALRR</name>
<evidence type="ECO:0000313" key="2">
    <source>
        <dbReference type="EMBL" id="KAK7073880.1"/>
    </source>
</evidence>
<comment type="caution">
    <text evidence="2">The sequence shown here is derived from an EMBL/GenBank/DDBJ whole genome shotgun (WGS) entry which is preliminary data.</text>
</comment>
<sequence length="110" mass="12718">MPSCKQRCGSVGMIKDGKTGLQRERDPGNHRVRVYDENRLLWEAYEVSGQEKKRFQNACLVLVGSKDLPLMMERTQNRHKIRQNTVGIRVGKPKSKVHYMMGLGTRKLFD</sequence>
<feature type="region of interest" description="Disordered" evidence="1">
    <location>
        <begin position="8"/>
        <end position="29"/>
    </location>
</feature>
<dbReference type="AlphaFoldDB" id="A0AAN8X812"/>
<keyword evidence="3" id="KW-1185">Reference proteome</keyword>
<protein>
    <submittedName>
        <fullName evidence="2">Uncharacterized protein</fullName>
    </submittedName>
</protein>
<dbReference type="EMBL" id="JAXCGZ010011984">
    <property type="protein sequence ID" value="KAK7073880.1"/>
    <property type="molecule type" value="Genomic_DNA"/>
</dbReference>
<evidence type="ECO:0000256" key="1">
    <source>
        <dbReference type="SAM" id="MobiDB-lite"/>
    </source>
</evidence>
<reference evidence="2 3" key="1">
    <citation type="submission" date="2023-11" db="EMBL/GenBank/DDBJ databases">
        <title>Halocaridina rubra genome assembly.</title>
        <authorList>
            <person name="Smith C."/>
        </authorList>
    </citation>
    <scope>NUCLEOTIDE SEQUENCE [LARGE SCALE GENOMIC DNA]</scope>
    <source>
        <strain evidence="2">EP-1</strain>
        <tissue evidence="2">Whole</tissue>
    </source>
</reference>
<accession>A0AAN8X812</accession>
<gene>
    <name evidence="2" type="ORF">SK128_015958</name>
</gene>
<organism evidence="2 3">
    <name type="scientific">Halocaridina rubra</name>
    <name type="common">Hawaiian red shrimp</name>
    <dbReference type="NCBI Taxonomy" id="373956"/>
    <lineage>
        <taxon>Eukaryota</taxon>
        <taxon>Metazoa</taxon>
        <taxon>Ecdysozoa</taxon>
        <taxon>Arthropoda</taxon>
        <taxon>Crustacea</taxon>
        <taxon>Multicrustacea</taxon>
        <taxon>Malacostraca</taxon>
        <taxon>Eumalacostraca</taxon>
        <taxon>Eucarida</taxon>
        <taxon>Decapoda</taxon>
        <taxon>Pleocyemata</taxon>
        <taxon>Caridea</taxon>
        <taxon>Atyoidea</taxon>
        <taxon>Atyidae</taxon>
        <taxon>Halocaridina</taxon>
    </lineage>
</organism>